<keyword evidence="1" id="KW-0863">Zinc-finger</keyword>
<organism evidence="4 5">
    <name type="scientific">Meganyctiphanes norvegica</name>
    <name type="common">Northern krill</name>
    <name type="synonym">Thysanopoda norvegica</name>
    <dbReference type="NCBI Taxonomy" id="48144"/>
    <lineage>
        <taxon>Eukaryota</taxon>
        <taxon>Metazoa</taxon>
        <taxon>Ecdysozoa</taxon>
        <taxon>Arthropoda</taxon>
        <taxon>Crustacea</taxon>
        <taxon>Multicrustacea</taxon>
        <taxon>Malacostraca</taxon>
        <taxon>Eumalacostraca</taxon>
        <taxon>Eucarida</taxon>
        <taxon>Euphausiacea</taxon>
        <taxon>Euphausiidae</taxon>
        <taxon>Meganyctiphanes</taxon>
    </lineage>
</organism>
<keyword evidence="1" id="KW-0862">Zinc</keyword>
<feature type="zinc finger region" description="C3H1-type" evidence="1">
    <location>
        <begin position="42"/>
        <end position="68"/>
    </location>
</feature>
<protein>
    <recommendedName>
        <fullName evidence="3">C3H1-type domain-containing protein</fullName>
    </recommendedName>
</protein>
<dbReference type="PROSITE" id="PS50103">
    <property type="entry name" value="ZF_C3H1"/>
    <property type="match status" value="2"/>
</dbReference>
<evidence type="ECO:0000256" key="2">
    <source>
        <dbReference type="SAM" id="MobiDB-lite"/>
    </source>
</evidence>
<dbReference type="EMBL" id="CAXKWB010039068">
    <property type="protein sequence ID" value="CAL4152669.1"/>
    <property type="molecule type" value="Genomic_DNA"/>
</dbReference>
<dbReference type="Pfam" id="PF15663">
    <property type="entry name" value="zf-CCCH_3"/>
    <property type="match status" value="1"/>
</dbReference>
<feature type="domain" description="C3H1-type" evidence="3">
    <location>
        <begin position="42"/>
        <end position="68"/>
    </location>
</feature>
<feature type="domain" description="C3H1-type" evidence="3">
    <location>
        <begin position="11"/>
        <end position="40"/>
    </location>
</feature>
<feature type="region of interest" description="Disordered" evidence="2">
    <location>
        <begin position="116"/>
        <end position="150"/>
    </location>
</feature>
<dbReference type="PANTHER" id="PTHR15725">
    <property type="entry name" value="ZN-FINGER, C-X8-C-X5-C-X3-H TYPE-CONTAINING"/>
    <property type="match status" value="1"/>
</dbReference>
<dbReference type="InterPro" id="IPR000571">
    <property type="entry name" value="Znf_CCCH"/>
</dbReference>
<dbReference type="Proteomes" id="UP001497623">
    <property type="component" value="Unassembled WGS sequence"/>
</dbReference>
<evidence type="ECO:0000313" key="4">
    <source>
        <dbReference type="EMBL" id="CAL4152669.1"/>
    </source>
</evidence>
<keyword evidence="1" id="KW-0479">Metal-binding</keyword>
<dbReference type="PANTHER" id="PTHR15725:SF14">
    <property type="entry name" value="ZINC FINGER CCCH DOMAIN-CONTAINING PROTEIN 11A"/>
    <property type="match status" value="1"/>
</dbReference>
<name>A0AAV2RZ32_MEGNR</name>
<dbReference type="Gene3D" id="4.10.1000.10">
    <property type="entry name" value="Zinc finger, CCCH-type"/>
    <property type="match status" value="1"/>
</dbReference>
<gene>
    <name evidence="4" type="ORF">MNOR_LOCUS31022</name>
</gene>
<dbReference type="AlphaFoldDB" id="A0AAV2RZ32"/>
<accession>A0AAV2RZ32</accession>
<feature type="zinc finger region" description="C3H1-type" evidence="1">
    <location>
        <begin position="11"/>
        <end position="40"/>
    </location>
</feature>
<keyword evidence="5" id="KW-1185">Reference proteome</keyword>
<evidence type="ECO:0000256" key="1">
    <source>
        <dbReference type="PROSITE-ProRule" id="PRU00723"/>
    </source>
</evidence>
<evidence type="ECO:0000259" key="3">
    <source>
        <dbReference type="PROSITE" id="PS50103"/>
    </source>
</evidence>
<feature type="region of interest" description="Disordered" evidence="2">
    <location>
        <begin position="355"/>
        <end position="375"/>
    </location>
</feature>
<feature type="non-terminal residue" evidence="4">
    <location>
        <position position="440"/>
    </location>
</feature>
<proteinExistence type="predicted"/>
<reference evidence="4 5" key="1">
    <citation type="submission" date="2024-05" db="EMBL/GenBank/DDBJ databases">
        <authorList>
            <person name="Wallberg A."/>
        </authorList>
    </citation>
    <scope>NUCLEOTIDE SEQUENCE [LARGE SCALE GENOMIC DNA]</scope>
</reference>
<sequence length="440" mass="50873">MENEIKNIILYPKHETCYIFFLYYALCNSGTACPFRHEPAALRNETVCMYWMSGTCAKESCIFRHMEITKKRDKIQCWWETQPGGCKKPHCSFQHQNILDHPREEDIKRTPDLILPVKTNGGTERNGSKRQVMPPQRVHTPPITPTVVTPTPIIVPLFDGESDTESTGGTPQKQHAVQQLSAQTEWELRKLRQIQAHEANLIGYCFEDDIEQQYEEGEIEEELEEEVEEEEEKDIHVTVHLPLFTNGFDIFSIELHSRLSFPLQAFGAYSSQNRDMKQRTFESNSHLVNSNAKNHLSRTQRQLCSFISLVCGQTWNPRRVKGLRRWRSRASLNETLTARTLCSVSLRIRAPLENDAGGVSRHSRSQGRGDSEESDGTRVSVLKRVVYRLIKCNGPDQTLSLYLEFLFLIRKERKSRRAEERSNLSLNIHLHDSPYIYARI</sequence>
<dbReference type="GO" id="GO:0008270">
    <property type="term" value="F:zinc ion binding"/>
    <property type="evidence" value="ECO:0007669"/>
    <property type="project" value="UniProtKB-KW"/>
</dbReference>
<dbReference type="InterPro" id="IPR041686">
    <property type="entry name" value="Znf-CCCH_3"/>
</dbReference>
<dbReference type="PROSITE" id="PS51257">
    <property type="entry name" value="PROKAR_LIPOPROTEIN"/>
    <property type="match status" value="1"/>
</dbReference>
<comment type="caution">
    <text evidence="4">The sequence shown here is derived from an EMBL/GenBank/DDBJ whole genome shotgun (WGS) entry which is preliminary data.</text>
</comment>
<evidence type="ECO:0000313" key="5">
    <source>
        <dbReference type="Proteomes" id="UP001497623"/>
    </source>
</evidence>